<dbReference type="GO" id="GO:0003989">
    <property type="term" value="F:acetyl-CoA carboxylase activity"/>
    <property type="evidence" value="ECO:0007669"/>
    <property type="project" value="InterPro"/>
</dbReference>
<dbReference type="Pfam" id="PF13822">
    <property type="entry name" value="ACC_epsilon"/>
    <property type="match status" value="1"/>
</dbReference>
<evidence type="ECO:0000313" key="2">
    <source>
        <dbReference type="EMBL" id="CAB4553038.1"/>
    </source>
</evidence>
<dbReference type="AlphaFoldDB" id="A0A6J6CTA2"/>
<dbReference type="GO" id="GO:0004658">
    <property type="term" value="F:propionyl-CoA carboxylase activity"/>
    <property type="evidence" value="ECO:0007669"/>
    <property type="project" value="InterPro"/>
</dbReference>
<protein>
    <submittedName>
        <fullName evidence="2">Unannotated protein</fullName>
    </submittedName>
</protein>
<evidence type="ECO:0000256" key="1">
    <source>
        <dbReference type="SAM" id="MobiDB-lite"/>
    </source>
</evidence>
<organism evidence="2">
    <name type="scientific">freshwater metagenome</name>
    <dbReference type="NCBI Taxonomy" id="449393"/>
    <lineage>
        <taxon>unclassified sequences</taxon>
        <taxon>metagenomes</taxon>
        <taxon>ecological metagenomes</taxon>
    </lineage>
</organism>
<reference evidence="2" key="1">
    <citation type="submission" date="2020-05" db="EMBL/GenBank/DDBJ databases">
        <authorList>
            <person name="Chiriac C."/>
            <person name="Salcher M."/>
            <person name="Ghai R."/>
            <person name="Kavagutti S V."/>
        </authorList>
    </citation>
    <scope>NUCLEOTIDE SEQUENCE</scope>
</reference>
<gene>
    <name evidence="2" type="ORF">UFOPK1618_00025</name>
</gene>
<feature type="region of interest" description="Disordered" evidence="1">
    <location>
        <begin position="52"/>
        <end position="76"/>
    </location>
</feature>
<dbReference type="EMBL" id="CAEZTF010000002">
    <property type="protein sequence ID" value="CAB4553038.1"/>
    <property type="molecule type" value="Genomic_DNA"/>
</dbReference>
<dbReference type="InterPro" id="IPR032716">
    <property type="entry name" value="ACC_epsilon"/>
</dbReference>
<accession>A0A6J6CTA2</accession>
<name>A0A6J6CTA2_9ZZZZ</name>
<sequence length="76" mass="8377">MSEFSEELRVVSGSPTPEELATIIAMLEAAQAEDEASATGYERPLKSSWSRNIDQLRQPITPGPGQWRGAYRQGLN</sequence>
<proteinExistence type="predicted"/>